<comment type="caution">
    <text evidence="1">The sequence shown here is derived from an EMBL/GenBank/DDBJ whole genome shotgun (WGS) entry which is preliminary data.</text>
</comment>
<evidence type="ECO:0000313" key="2">
    <source>
        <dbReference type="Proteomes" id="UP001189429"/>
    </source>
</evidence>
<keyword evidence="2" id="KW-1185">Reference proteome</keyword>
<protein>
    <submittedName>
        <fullName evidence="1">Uncharacterized protein</fullName>
    </submittedName>
</protein>
<dbReference type="InterPro" id="IPR014903">
    <property type="entry name" value="DUF1796"/>
</dbReference>
<feature type="non-terminal residue" evidence="1">
    <location>
        <position position="81"/>
    </location>
</feature>
<dbReference type="Pfam" id="PF08795">
    <property type="entry name" value="DUF1796"/>
    <property type="match status" value="1"/>
</dbReference>
<name>A0ABN9QQJ8_9DINO</name>
<organism evidence="1 2">
    <name type="scientific">Prorocentrum cordatum</name>
    <dbReference type="NCBI Taxonomy" id="2364126"/>
    <lineage>
        <taxon>Eukaryota</taxon>
        <taxon>Sar</taxon>
        <taxon>Alveolata</taxon>
        <taxon>Dinophyceae</taxon>
        <taxon>Prorocentrales</taxon>
        <taxon>Prorocentraceae</taxon>
        <taxon>Prorocentrum</taxon>
    </lineage>
</organism>
<dbReference type="EMBL" id="CAUYUJ010004182">
    <property type="protein sequence ID" value="CAK0808484.1"/>
    <property type="molecule type" value="Genomic_DNA"/>
</dbReference>
<feature type="non-terminal residue" evidence="1">
    <location>
        <position position="1"/>
    </location>
</feature>
<accession>A0ABN9QQJ8</accession>
<sequence>VGNAGCATVEKGTLGRSFAEMARHVQVVSVGSYCGAKLTLRRLGLGEAHMPFDWMRTSVRGLIHWLQHDFEGFLDWTSRLE</sequence>
<dbReference type="Proteomes" id="UP001189429">
    <property type="component" value="Unassembled WGS sequence"/>
</dbReference>
<proteinExistence type="predicted"/>
<gene>
    <name evidence="1" type="ORF">PCOR1329_LOCUS14069</name>
</gene>
<evidence type="ECO:0000313" key="1">
    <source>
        <dbReference type="EMBL" id="CAK0808484.1"/>
    </source>
</evidence>
<reference evidence="1" key="1">
    <citation type="submission" date="2023-10" db="EMBL/GenBank/DDBJ databases">
        <authorList>
            <person name="Chen Y."/>
            <person name="Shah S."/>
            <person name="Dougan E. K."/>
            <person name="Thang M."/>
            <person name="Chan C."/>
        </authorList>
    </citation>
    <scope>NUCLEOTIDE SEQUENCE [LARGE SCALE GENOMIC DNA]</scope>
</reference>